<protein>
    <recommendedName>
        <fullName evidence="2">YqaJ viral recombinase domain-containing protein</fullName>
    </recommendedName>
</protein>
<dbReference type="EMBL" id="GBXM01015102">
    <property type="protein sequence ID" value="JAH93475.1"/>
    <property type="molecule type" value="Transcribed_RNA"/>
</dbReference>
<accession>A0A0E9WVA0</accession>
<reference evidence="1" key="1">
    <citation type="submission" date="2014-11" db="EMBL/GenBank/DDBJ databases">
        <authorList>
            <person name="Amaro Gonzalez C."/>
        </authorList>
    </citation>
    <scope>NUCLEOTIDE SEQUENCE</scope>
</reference>
<dbReference type="AlphaFoldDB" id="A0A0E9WVA0"/>
<proteinExistence type="predicted"/>
<sequence>MCLEIKCPYLAKDKTLLELSKEKDFCLVASSPSDVTLERNRQHNYYTTKYSARFMLQNHHFVTFVCGHLQNYILRDSNFERHFMKATKFFKYGVLPELLRKWFTRNAVLNLGVTSDL</sequence>
<evidence type="ECO:0008006" key="2">
    <source>
        <dbReference type="Google" id="ProtNLM"/>
    </source>
</evidence>
<evidence type="ECO:0000313" key="1">
    <source>
        <dbReference type="EMBL" id="JAH93475.1"/>
    </source>
</evidence>
<name>A0A0E9WVA0_ANGAN</name>
<reference evidence="1" key="2">
    <citation type="journal article" date="2015" name="Fish Shellfish Immunol.">
        <title>Early steps in the European eel (Anguilla anguilla)-Vibrio vulnificus interaction in the gills: Role of the RtxA13 toxin.</title>
        <authorList>
            <person name="Callol A."/>
            <person name="Pajuelo D."/>
            <person name="Ebbesson L."/>
            <person name="Teles M."/>
            <person name="MacKenzie S."/>
            <person name="Amaro C."/>
        </authorList>
    </citation>
    <scope>NUCLEOTIDE SEQUENCE</scope>
</reference>
<organism evidence="1">
    <name type="scientific">Anguilla anguilla</name>
    <name type="common">European freshwater eel</name>
    <name type="synonym">Muraena anguilla</name>
    <dbReference type="NCBI Taxonomy" id="7936"/>
    <lineage>
        <taxon>Eukaryota</taxon>
        <taxon>Metazoa</taxon>
        <taxon>Chordata</taxon>
        <taxon>Craniata</taxon>
        <taxon>Vertebrata</taxon>
        <taxon>Euteleostomi</taxon>
        <taxon>Actinopterygii</taxon>
        <taxon>Neopterygii</taxon>
        <taxon>Teleostei</taxon>
        <taxon>Anguilliformes</taxon>
        <taxon>Anguillidae</taxon>
        <taxon>Anguilla</taxon>
    </lineage>
</organism>